<evidence type="ECO:0000313" key="2">
    <source>
        <dbReference type="EMBL" id="GIJ72944.1"/>
    </source>
</evidence>
<name>A0A8J3ZZB1_9ACTN</name>
<gene>
    <name evidence="2" type="ORF">Voc01_078610</name>
</gene>
<feature type="region of interest" description="Disordered" evidence="1">
    <location>
        <begin position="1"/>
        <end position="34"/>
    </location>
</feature>
<keyword evidence="3" id="KW-1185">Reference proteome</keyword>
<evidence type="ECO:0000256" key="1">
    <source>
        <dbReference type="SAM" id="MobiDB-lite"/>
    </source>
</evidence>
<protein>
    <submittedName>
        <fullName evidence="2">Uncharacterized protein</fullName>
    </submittedName>
</protein>
<organism evidence="2 3">
    <name type="scientific">Virgisporangium ochraceum</name>
    <dbReference type="NCBI Taxonomy" id="65505"/>
    <lineage>
        <taxon>Bacteria</taxon>
        <taxon>Bacillati</taxon>
        <taxon>Actinomycetota</taxon>
        <taxon>Actinomycetes</taxon>
        <taxon>Micromonosporales</taxon>
        <taxon>Micromonosporaceae</taxon>
        <taxon>Virgisporangium</taxon>
    </lineage>
</organism>
<proteinExistence type="predicted"/>
<comment type="caution">
    <text evidence="2">The sequence shown here is derived from an EMBL/GenBank/DDBJ whole genome shotgun (WGS) entry which is preliminary data.</text>
</comment>
<sequence>MIVEEPVGQGRHFLPRSTPPPDTPRPRTGQPGPPADIVNGFALGAGTSTSYFETGVEIIIGGVTALR</sequence>
<dbReference type="EMBL" id="BOPH01000107">
    <property type="protein sequence ID" value="GIJ72944.1"/>
    <property type="molecule type" value="Genomic_DNA"/>
</dbReference>
<dbReference type="AlphaFoldDB" id="A0A8J3ZZB1"/>
<reference evidence="2" key="1">
    <citation type="submission" date="2021-01" db="EMBL/GenBank/DDBJ databases">
        <title>Whole genome shotgun sequence of Virgisporangium ochraceum NBRC 16418.</title>
        <authorList>
            <person name="Komaki H."/>
            <person name="Tamura T."/>
        </authorList>
    </citation>
    <scope>NUCLEOTIDE SEQUENCE</scope>
    <source>
        <strain evidence="2">NBRC 16418</strain>
    </source>
</reference>
<accession>A0A8J3ZZB1</accession>
<dbReference type="Proteomes" id="UP000635606">
    <property type="component" value="Unassembled WGS sequence"/>
</dbReference>
<evidence type="ECO:0000313" key="3">
    <source>
        <dbReference type="Proteomes" id="UP000635606"/>
    </source>
</evidence>